<protein>
    <submittedName>
        <fullName evidence="1">Uncharacterized protein</fullName>
    </submittedName>
</protein>
<name>A0YFV4_9GAMM</name>
<dbReference type="AlphaFoldDB" id="A0YFV4"/>
<sequence>MYLIIMDNYMNFEINKITKKVLLLSFLSGMFSSQVSGFYYEEHKYVTQKALELTQASNQIVINQIEIKKGIGSDFLCGDLLDPEPGECFTLADLPALAGDHAGSPMLMQWKWFNDKRDPYTIVRVADYLASIRIIAEDECYSSETTISKVPNRIDFAALMHASPDASSFGEDLEISKSDSNYARSAAHNCNHFRNGNAKSPEEIMTDSGKSYTTDIWSKSKLIPYFVTEYFESLQSENRVREKPNLEAGAWYAQLHASALELASYPDATSQAAAWLFETYALHFLQDGVSAGHVATPSDGGLSVLLVTKKVHDEFSKNGLDVVFDNACNELTNLPQGVAKNFPDLEVACKKSPVGGVIYGDKQLVAKKSGLTKDLAIFLSYISLKEFGQAVALQKPLLPPQIIEANYQRDPHWTFQGMDNEDLAKKLFVWWESAGRKDPSSPMEMAAVEYYKVGKIKAITLWPIAKASDSIAKN</sequence>
<reference evidence="1 2" key="1">
    <citation type="journal article" date="2010" name="J. Bacteriol.">
        <title>Genome sequence of the oligotrophic marine Gammaproteobacterium HTCC2143, isolated from the Oregon Coast.</title>
        <authorList>
            <person name="Oh H.M."/>
            <person name="Kang I."/>
            <person name="Ferriera S."/>
            <person name="Giovannoni S.J."/>
            <person name="Cho J.C."/>
        </authorList>
    </citation>
    <scope>NUCLEOTIDE SEQUENCE [LARGE SCALE GENOMIC DNA]</scope>
    <source>
        <strain evidence="1 2">HTCC2143</strain>
    </source>
</reference>
<gene>
    <name evidence="1" type="ORF">GP2143_01635</name>
</gene>
<dbReference type="EMBL" id="AAVT01000009">
    <property type="protein sequence ID" value="EAW30204.1"/>
    <property type="molecule type" value="Genomic_DNA"/>
</dbReference>
<comment type="caution">
    <text evidence="1">The sequence shown here is derived from an EMBL/GenBank/DDBJ whole genome shotgun (WGS) entry which is preliminary data.</text>
</comment>
<evidence type="ECO:0000313" key="2">
    <source>
        <dbReference type="Proteomes" id="UP000004931"/>
    </source>
</evidence>
<dbReference type="Proteomes" id="UP000004931">
    <property type="component" value="Unassembled WGS sequence"/>
</dbReference>
<evidence type="ECO:0000313" key="1">
    <source>
        <dbReference type="EMBL" id="EAW30204.1"/>
    </source>
</evidence>
<dbReference type="STRING" id="247633.GP2143_01635"/>
<proteinExistence type="predicted"/>
<accession>A0YFV4</accession>
<organism evidence="1 2">
    <name type="scientific">marine gamma proteobacterium HTCC2143</name>
    <dbReference type="NCBI Taxonomy" id="247633"/>
    <lineage>
        <taxon>Bacteria</taxon>
        <taxon>Pseudomonadati</taxon>
        <taxon>Pseudomonadota</taxon>
        <taxon>Gammaproteobacteria</taxon>
        <taxon>Cellvibrionales</taxon>
        <taxon>Spongiibacteraceae</taxon>
        <taxon>BD1-7 clade</taxon>
    </lineage>
</organism>
<keyword evidence="2" id="KW-1185">Reference proteome</keyword>